<feature type="region of interest" description="Disordered" evidence="9">
    <location>
        <begin position="1323"/>
        <end position="1478"/>
    </location>
</feature>
<evidence type="ECO:0000256" key="3">
    <source>
        <dbReference type="ARBA" id="ARBA00017363"/>
    </source>
</evidence>
<dbReference type="GO" id="GO:0006367">
    <property type="term" value="P:transcription initiation at RNA polymerase II promoter"/>
    <property type="evidence" value="ECO:0007669"/>
    <property type="project" value="TreeGrafter"/>
</dbReference>
<keyword evidence="4" id="KW-0805">Transcription regulation</keyword>
<dbReference type="InterPro" id="IPR042097">
    <property type="entry name" value="Aminopeptidase_N-like_N_sf"/>
</dbReference>
<dbReference type="Gene3D" id="2.60.40.1730">
    <property type="entry name" value="tricorn interacting facor f3 domain"/>
    <property type="match status" value="1"/>
</dbReference>
<feature type="compositionally biased region" description="Low complexity" evidence="9">
    <location>
        <begin position="1557"/>
        <end position="1573"/>
    </location>
</feature>
<feature type="region of interest" description="Disordered" evidence="9">
    <location>
        <begin position="715"/>
        <end position="738"/>
    </location>
</feature>
<evidence type="ECO:0000256" key="7">
    <source>
        <dbReference type="ARBA" id="ARBA00025346"/>
    </source>
</evidence>
<evidence type="ECO:0000256" key="2">
    <source>
        <dbReference type="ARBA" id="ARBA00010937"/>
    </source>
</evidence>
<feature type="compositionally biased region" description="Pro residues" evidence="9">
    <location>
        <begin position="1271"/>
        <end position="1281"/>
    </location>
</feature>
<evidence type="ECO:0000256" key="6">
    <source>
        <dbReference type="ARBA" id="ARBA00023242"/>
    </source>
</evidence>
<name>A0A1Y2EAQ7_9PEZI</name>
<evidence type="ECO:0000256" key="1">
    <source>
        <dbReference type="ARBA" id="ARBA00004123"/>
    </source>
</evidence>
<feature type="region of interest" description="Disordered" evidence="9">
    <location>
        <begin position="1490"/>
        <end position="1642"/>
    </location>
</feature>
<dbReference type="GO" id="GO:0016251">
    <property type="term" value="F:RNA polymerase II general transcription initiation factor activity"/>
    <property type="evidence" value="ECO:0007669"/>
    <property type="project" value="TreeGrafter"/>
</dbReference>
<evidence type="ECO:0000313" key="12">
    <source>
        <dbReference type="EMBL" id="ORY68651.1"/>
    </source>
</evidence>
<feature type="region of interest" description="Disordered" evidence="9">
    <location>
        <begin position="1254"/>
        <end position="1309"/>
    </location>
</feature>
<dbReference type="InterPro" id="IPR057345">
    <property type="entry name" value="Ig-like_TAF2"/>
</dbReference>
<dbReference type="OrthoDB" id="308861at2759"/>
<dbReference type="EMBL" id="MCFJ01000003">
    <property type="protein sequence ID" value="ORY68651.1"/>
    <property type="molecule type" value="Genomic_DNA"/>
</dbReference>
<accession>A0A1Y2EAQ7</accession>
<dbReference type="PANTHER" id="PTHR15137">
    <property type="entry name" value="TRANSCRIPTION INITIATION FACTOR TFIID"/>
    <property type="match status" value="1"/>
</dbReference>
<dbReference type="GeneID" id="63769799"/>
<evidence type="ECO:0000259" key="10">
    <source>
        <dbReference type="Pfam" id="PF25316"/>
    </source>
</evidence>
<dbReference type="InterPro" id="IPR027268">
    <property type="entry name" value="Peptidase_M4/M1_CTD_sf"/>
</dbReference>
<dbReference type="RefSeq" id="XP_040718938.1">
    <property type="nucleotide sequence ID" value="XM_040853587.1"/>
</dbReference>
<dbReference type="SUPFAM" id="SSF55486">
    <property type="entry name" value="Metalloproteases ('zincins'), catalytic domain"/>
    <property type="match status" value="1"/>
</dbReference>
<keyword evidence="6" id="KW-0539">Nucleus</keyword>
<dbReference type="GO" id="GO:0005669">
    <property type="term" value="C:transcription factor TFIID complex"/>
    <property type="evidence" value="ECO:0007669"/>
    <property type="project" value="InterPro"/>
</dbReference>
<evidence type="ECO:0000313" key="13">
    <source>
        <dbReference type="Proteomes" id="UP000193689"/>
    </source>
</evidence>
<dbReference type="InterPro" id="IPR037813">
    <property type="entry name" value="TAF2"/>
</dbReference>
<protein>
    <recommendedName>
        <fullName evidence="3">Transcription initiation factor TFIID subunit 2</fullName>
    </recommendedName>
    <alternativeName>
        <fullName evidence="8">TBP-associated factor 2</fullName>
    </alternativeName>
</protein>
<feature type="compositionally biased region" description="Basic and acidic residues" evidence="9">
    <location>
        <begin position="1587"/>
        <end position="1599"/>
    </location>
</feature>
<feature type="domain" description="Transcription initiation factor TFIID subunit 2 Ig-like" evidence="10">
    <location>
        <begin position="611"/>
        <end position="795"/>
    </location>
</feature>
<evidence type="ECO:0000256" key="4">
    <source>
        <dbReference type="ARBA" id="ARBA00023015"/>
    </source>
</evidence>
<dbReference type="InterPro" id="IPR057991">
    <property type="entry name" value="TPR_TAF2_C"/>
</dbReference>
<dbReference type="FunFam" id="1.10.390.10:FF:000011">
    <property type="entry name" value="Transcription initiation factor TFIID subunit"/>
    <property type="match status" value="1"/>
</dbReference>
<feature type="compositionally biased region" description="Low complexity" evidence="9">
    <location>
        <begin position="1261"/>
        <end position="1270"/>
    </location>
</feature>
<dbReference type="STRING" id="1141098.A0A1Y2EAQ7"/>
<reference evidence="12 13" key="1">
    <citation type="submission" date="2016-07" db="EMBL/GenBank/DDBJ databases">
        <title>Pervasive Adenine N6-methylation of Active Genes in Fungi.</title>
        <authorList>
            <consortium name="DOE Joint Genome Institute"/>
            <person name="Mondo S.J."/>
            <person name="Dannebaum R.O."/>
            <person name="Kuo R.C."/>
            <person name="Labutti K."/>
            <person name="Haridas S."/>
            <person name="Kuo A."/>
            <person name="Salamov A."/>
            <person name="Ahrendt S.R."/>
            <person name="Lipzen A."/>
            <person name="Sullivan W."/>
            <person name="Andreopoulos W.B."/>
            <person name="Clum A."/>
            <person name="Lindquist E."/>
            <person name="Daum C."/>
            <person name="Ramamoorthy G.K."/>
            <person name="Gryganskyi A."/>
            <person name="Culley D."/>
            <person name="Magnuson J.K."/>
            <person name="James T.Y."/>
            <person name="O'Malley M.A."/>
            <person name="Stajich J.E."/>
            <person name="Spatafora J.W."/>
            <person name="Visel A."/>
            <person name="Grigoriev I.V."/>
        </authorList>
    </citation>
    <scope>NUCLEOTIDE SEQUENCE [LARGE SCALE GENOMIC DNA]</scope>
    <source>
        <strain evidence="12 13">CBS 129021</strain>
    </source>
</reference>
<dbReference type="CDD" id="cd09839">
    <property type="entry name" value="M1_like_TAF2"/>
    <property type="match status" value="1"/>
</dbReference>
<dbReference type="Gene3D" id="1.10.390.10">
    <property type="entry name" value="Neutral Protease Domain 2"/>
    <property type="match status" value="1"/>
</dbReference>
<feature type="compositionally biased region" description="Low complexity" evidence="9">
    <location>
        <begin position="1530"/>
        <end position="1539"/>
    </location>
</feature>
<keyword evidence="5" id="KW-0804">Transcription</keyword>
<sequence length="1642" mass="183457">MPGVIVDADKVPAPEVDAAVTTEPPVDETPPREYTVFRENISLDIDFRQKSIKGRADIFITAKDSNLSEVFIDARQCQVDVDNVTVSSCPAKAAYTDPHACLETPKAYRWSASQWAIRKQRMRPVQHRRRVELSASEHEERFCCTPADGSLQVTIPPLKDIQASIAKLREKDGLRKQQKEPWDKVVEDNNGSMVHKISIPFTLTNIRDGLQFVGVEETDVRYPHVYTRHSVEPGTASSIFPCIDDPGCRSAWKISITFPRTLGDAFHQPLATQQQFNDNGSRKRNHGEDEPRNRVFGLTEEDKLLEMTVVCSGRLEDEAVSQDDQTKKTMTFSCEGKAAHHIGFAVGPFEHVDLWSEFRSEEDDEKLAAIATKIHGYCLPGRADEVSNTCAALVTAIDHFVLTFGRYPFDSYKVCFVDDMVTDTVPLVGFSLCTTRMLFPQRVIDTEVEMTRTLVHALASQWFGVNIIPDRKADIWLVVGIAWFMTDLFMKVLCGNNEYRFRMKAMSDKLIELDVNRPSLQSLGEHLHLGDFEIDFMNLKAPLVLFILDRRLSKSSGSAGITRIISKMVSKANTSGEASDQIFVSEPFRKHCEKYGQTRLESFWAQWVIGSGCPRFDVYQKFNKKKLCVEMTIRQIQDMAAAKTRPLEKSAFWRDVMEENHAVWAGELQHSFSGPMTIRIHEADGTPYEHIVEIKEEGAKSVKFDIPYNTKYKRLKRNRRQRERQQAGNTSKQNEDNQEESLLYCLGDVIQTEEELNDWGFTDWDEKQEAAMDQESYEWIRMDADFEWVCYMQTNLPAYMYVSQLQQDRDVVAQQDSMLYLAQKSKSPHPLVSTILTRTLVDQRYFHGIRTMAAEILPKHAVELLSRIGLKHLLKAYQHFFCVEGTYTPRPNNFSDKRQYLVQCAIPEAVAQVRDKDGKCPKEARRFILQQLQCIDNDENPYSDHLYICKLICALATCQIPDEKKEKPLPMSLTFGDGDEDDEIVDPEPQEFKELALEEIERYRRMDEYSPSFQNCFTVAALDAMCRLMKAKVVPINPILFVQYLQDRTVDVVRIKGFEAMVELGQLSREVFLKFFLSVLSTDPSPYVRDRLFKIFCGGLASIAFGESGRAEKDKPVSNESGLIVEQDSSVIEAKQKEKARREDLTTALAALKEATKNDKALLRTLWKTLDSPVLSVAERRNLLELCSILTDEEDSLVVAFKYPTYWTAQRAEKKGGRLLVTFKRHFRTKSRKTYVAQPISVRPEPKRTITLNLNRSTSSTAARAATPVAATPPPLPPPVVKPAAKPTVTVATPRPIATNRPASPRPAKEIRRDSIAVQTPRPSIEITAPTERKPLPQAVKPSAPDTVAAPVKSSVPTKASAPVKVSAPAKTSAPVKTAPVKTSAPMKSLGLNKASGSSRGPAALKGSAPARIPIKLAGPVKTGTPPPMTNRPGGLATNNGHLAPKTLKRHSTEPSEGPRPTKLVKLNTKGFPPHVFQKRSRKVTVKFTKWDKLKIKAPKQPRAPSEAGSIRATPKGPLVVERSNSIKVSSPAASQSPQLSTPTTANNTSFSPPPSASQISSNSTSYSQTSAAGNGSKPARKPLPSGDRKPLPSGERKSLPSGGRTMLPSGSAHPPPTQHSNTSAAPQKTKIKLKVKPSVQR</sequence>
<comment type="function">
    <text evidence="7">Functions as a component of the DNA-binding general transcription factor complex TFIID. Binding of TFIID to a promoter (with or without TATA element) is the initial step in pre-initiation complex (PIC) formation. TFIID plays a key role in the regulation of gene expression by RNA polymerase II through different activities such as transcription activator interaction, core promoter recognition and selectivity, TFIIA and TFIIB interaction, chromatin modification (histone acetylation by TAF1), facilitation of DNA opening and initiation of transcription.</text>
</comment>
<dbReference type="Proteomes" id="UP000193689">
    <property type="component" value="Unassembled WGS sequence"/>
</dbReference>
<feature type="region of interest" description="Disordered" evidence="9">
    <location>
        <begin position="273"/>
        <end position="293"/>
    </location>
</feature>
<gene>
    <name evidence="12" type="ORF">BCR38DRAFT_135948</name>
</gene>
<evidence type="ECO:0000259" key="11">
    <source>
        <dbReference type="Pfam" id="PF25577"/>
    </source>
</evidence>
<evidence type="ECO:0000256" key="5">
    <source>
        <dbReference type="ARBA" id="ARBA00023163"/>
    </source>
</evidence>
<comment type="subcellular location">
    <subcellularLocation>
        <location evidence="1">Nucleus</location>
    </subcellularLocation>
</comment>
<dbReference type="Pfam" id="PF25316">
    <property type="entry name" value="TAF2_3rd"/>
    <property type="match status" value="1"/>
</dbReference>
<proteinExistence type="inferred from homology"/>
<dbReference type="InParanoid" id="A0A1Y2EAQ7"/>
<feature type="compositionally biased region" description="Polar residues" evidence="9">
    <location>
        <begin position="1540"/>
        <end position="1549"/>
    </location>
</feature>
<dbReference type="FunCoup" id="A0A1Y2EAQ7">
    <property type="interactions" value="597"/>
</dbReference>
<comment type="caution">
    <text evidence="12">The sequence shown here is derived from an EMBL/GenBank/DDBJ whole genome shotgun (WGS) entry which is preliminary data.</text>
</comment>
<dbReference type="GO" id="GO:0003682">
    <property type="term" value="F:chromatin binding"/>
    <property type="evidence" value="ECO:0007669"/>
    <property type="project" value="TreeGrafter"/>
</dbReference>
<organism evidence="12 13">
    <name type="scientific">Pseudomassariella vexata</name>
    <dbReference type="NCBI Taxonomy" id="1141098"/>
    <lineage>
        <taxon>Eukaryota</taxon>
        <taxon>Fungi</taxon>
        <taxon>Dikarya</taxon>
        <taxon>Ascomycota</taxon>
        <taxon>Pezizomycotina</taxon>
        <taxon>Sordariomycetes</taxon>
        <taxon>Xylariomycetidae</taxon>
        <taxon>Amphisphaeriales</taxon>
        <taxon>Pseudomassariaceae</taxon>
        <taxon>Pseudomassariella</taxon>
    </lineage>
</organism>
<evidence type="ECO:0000256" key="8">
    <source>
        <dbReference type="ARBA" id="ARBA00076306"/>
    </source>
</evidence>
<dbReference type="PANTHER" id="PTHR15137:SF9">
    <property type="entry name" value="TRANSCRIPTION INITIATION FACTOR TFIID SUBUNIT 2"/>
    <property type="match status" value="1"/>
</dbReference>
<keyword evidence="13" id="KW-1185">Reference proteome</keyword>
<feature type="compositionally biased region" description="Low complexity" evidence="9">
    <location>
        <begin position="1282"/>
        <end position="1296"/>
    </location>
</feature>
<comment type="similarity">
    <text evidence="2">Belongs to the TAF2 family.</text>
</comment>
<dbReference type="SUPFAM" id="SSF63737">
    <property type="entry name" value="Leukotriene A4 hydrolase N-terminal domain"/>
    <property type="match status" value="1"/>
</dbReference>
<evidence type="ECO:0000256" key="9">
    <source>
        <dbReference type="SAM" id="MobiDB-lite"/>
    </source>
</evidence>
<dbReference type="GO" id="GO:0000976">
    <property type="term" value="F:transcription cis-regulatory region binding"/>
    <property type="evidence" value="ECO:0007669"/>
    <property type="project" value="TreeGrafter"/>
</dbReference>
<dbReference type="Pfam" id="PF25577">
    <property type="entry name" value="TPR_TAF2_C"/>
    <property type="match status" value="1"/>
</dbReference>
<feature type="domain" description="Transcription initiation factor TFIID subunit 2 TPR repeats" evidence="11">
    <location>
        <begin position="799"/>
        <end position="1097"/>
    </location>
</feature>